<dbReference type="STRING" id="1051616.A0A3M9YLM1"/>
<dbReference type="InterPro" id="IPR045865">
    <property type="entry name" value="ACT-like_dom_sf"/>
</dbReference>
<dbReference type="GO" id="GO:0006520">
    <property type="term" value="P:amino acid metabolic process"/>
    <property type="evidence" value="ECO:0007669"/>
    <property type="project" value="UniProtKB-ARBA"/>
</dbReference>
<comment type="caution">
    <text evidence="2">The sequence shown here is derived from an EMBL/GenBank/DDBJ whole genome shotgun (WGS) entry which is preliminary data.</text>
</comment>
<organism evidence="2 3">
    <name type="scientific">Verticillium nonalfalfae</name>
    <dbReference type="NCBI Taxonomy" id="1051616"/>
    <lineage>
        <taxon>Eukaryota</taxon>
        <taxon>Fungi</taxon>
        <taxon>Dikarya</taxon>
        <taxon>Ascomycota</taxon>
        <taxon>Pezizomycotina</taxon>
        <taxon>Sordariomycetes</taxon>
        <taxon>Hypocreomycetidae</taxon>
        <taxon>Glomerellales</taxon>
        <taxon>Plectosphaerellaceae</taxon>
        <taxon>Verticillium</taxon>
    </lineage>
</organism>
<dbReference type="PANTHER" id="PTHR39199:SF1">
    <property type="entry name" value="BLR5128 PROTEIN"/>
    <property type="match status" value="1"/>
</dbReference>
<proteinExistence type="predicted"/>
<keyword evidence="3" id="KW-1185">Reference proteome</keyword>
<dbReference type="InterPro" id="IPR018717">
    <property type="entry name" value="DUF2241"/>
</dbReference>
<dbReference type="Gene3D" id="3.30.2130.10">
    <property type="entry name" value="VC0802-like"/>
    <property type="match status" value="1"/>
</dbReference>
<name>A0A3M9YLM1_9PEZI</name>
<dbReference type="Proteomes" id="UP000267145">
    <property type="component" value="Unassembled WGS sequence"/>
</dbReference>
<gene>
    <name evidence="2" type="ORF">D7B24_000186</name>
</gene>
<accession>A0A3M9YLM1</accession>
<dbReference type="AlphaFoldDB" id="A0A3M9YLM1"/>
<evidence type="ECO:0000313" key="3">
    <source>
        <dbReference type="Proteomes" id="UP000267145"/>
    </source>
</evidence>
<dbReference type="EMBL" id="RBVV01000001">
    <property type="protein sequence ID" value="RNJ61329.1"/>
    <property type="molecule type" value="Genomic_DNA"/>
</dbReference>
<dbReference type="PANTHER" id="PTHR39199">
    <property type="entry name" value="BLR5128 PROTEIN"/>
    <property type="match status" value="1"/>
</dbReference>
<protein>
    <recommendedName>
        <fullName evidence="1">DUF2241 domain-containing protein</fullName>
    </recommendedName>
</protein>
<evidence type="ECO:0000313" key="2">
    <source>
        <dbReference type="EMBL" id="RNJ61329.1"/>
    </source>
</evidence>
<sequence length="146" mass="15625">MMAVAIGEKSLQKLLATLTTVLHPSTYVFVTLPQAATPPPLSTIQMIFHEAEGSTVIMKLEDAKARAFDYAFPSRMITLNVHSSLEAVGFLAVITARLAATGMGVNPVSGYFHDHLFVPEGREADALAVLQAIAVENRNLDTGEAS</sequence>
<dbReference type="GO" id="GO:0046394">
    <property type="term" value="P:carboxylic acid biosynthetic process"/>
    <property type="evidence" value="ECO:0007669"/>
    <property type="project" value="UniProtKB-ARBA"/>
</dbReference>
<dbReference type="SUPFAM" id="SSF55021">
    <property type="entry name" value="ACT-like"/>
    <property type="match status" value="2"/>
</dbReference>
<dbReference type="Pfam" id="PF10000">
    <property type="entry name" value="ACT_3"/>
    <property type="match status" value="1"/>
</dbReference>
<dbReference type="GeneID" id="39603875"/>
<evidence type="ECO:0000259" key="1">
    <source>
        <dbReference type="Pfam" id="PF10000"/>
    </source>
</evidence>
<reference evidence="2 3" key="1">
    <citation type="submission" date="2018-10" db="EMBL/GenBank/DDBJ databases">
        <title>Genome sequence of Verticillium nonalfalfae VnAa140.</title>
        <authorList>
            <person name="Stajich J.E."/>
            <person name="Kasson M.T."/>
        </authorList>
    </citation>
    <scope>NUCLEOTIDE SEQUENCE [LARGE SCALE GENOMIC DNA]</scope>
    <source>
        <strain evidence="2 3">VnAa140</strain>
    </source>
</reference>
<dbReference type="RefSeq" id="XP_028499487.1">
    <property type="nucleotide sequence ID" value="XM_028634447.1"/>
</dbReference>
<feature type="domain" description="DUF2241" evidence="1">
    <location>
        <begin position="7"/>
        <end position="75"/>
    </location>
</feature>